<dbReference type="Pfam" id="PF03783">
    <property type="entry name" value="CsgG"/>
    <property type="match status" value="1"/>
</dbReference>
<dbReference type="RefSeq" id="WP_341428302.1">
    <property type="nucleotide sequence ID" value="NZ_JBBUTG010000022.1"/>
</dbReference>
<keyword evidence="3" id="KW-0472">Membrane</keyword>
<sequence>MNARPASVSHRHASRRCALMVAAALALPALWGCATNRAQEDRSATSQALRKLPRKTQEQRVAVAVYEVSSGLPELPARGATEMFKTALLKSGQFRVVERAKLSRGVVAEKQLNAAGQTTGTSAQQPLRGAEYIFQAEITEVNAGADNSSTGINIAGLQLGRGNSSDTIGLDISIVDANTGEVVDAVNVRRALGGSSASVSGVGTLVSRVMIERGKTPSAYTPEIEHNSARKDSLDVGLRECLEEGVRLLALRFDAATVR</sequence>
<protein>
    <submittedName>
        <fullName evidence="6">CsgG/HfaB family protein</fullName>
    </submittedName>
</protein>
<dbReference type="PANTHER" id="PTHR41164:SF1">
    <property type="entry name" value="CURLI PRODUCTION ASSEMBLY_TRANSPORT COMPONENT CSGG"/>
    <property type="match status" value="1"/>
</dbReference>
<dbReference type="InterPro" id="IPR005534">
    <property type="entry name" value="Curli_assmbl/transp-comp_CsgG"/>
</dbReference>
<organism evidence="6 7">
    <name type="scientific">Ideonella lacteola</name>
    <dbReference type="NCBI Taxonomy" id="2984193"/>
    <lineage>
        <taxon>Bacteria</taxon>
        <taxon>Pseudomonadati</taxon>
        <taxon>Pseudomonadota</taxon>
        <taxon>Betaproteobacteria</taxon>
        <taxon>Burkholderiales</taxon>
        <taxon>Sphaerotilaceae</taxon>
        <taxon>Ideonella</taxon>
    </lineage>
</organism>
<evidence type="ECO:0000256" key="3">
    <source>
        <dbReference type="ARBA" id="ARBA00023136"/>
    </source>
</evidence>
<comment type="caution">
    <text evidence="6">The sequence shown here is derived from an EMBL/GenBank/DDBJ whole genome shotgun (WGS) entry which is preliminary data.</text>
</comment>
<dbReference type="PANTHER" id="PTHR41164">
    <property type="entry name" value="CURLI PRODUCTION ASSEMBLY/TRANSPORT COMPONENT CSGG"/>
    <property type="match status" value="1"/>
</dbReference>
<gene>
    <name evidence="6" type="ORF">AACH06_23880</name>
</gene>
<name>A0ABU9BVJ9_9BURK</name>
<keyword evidence="1" id="KW-1003">Cell membrane</keyword>
<dbReference type="Proteomes" id="UP001371218">
    <property type="component" value="Unassembled WGS sequence"/>
</dbReference>
<evidence type="ECO:0000313" key="7">
    <source>
        <dbReference type="Proteomes" id="UP001371218"/>
    </source>
</evidence>
<keyword evidence="4" id="KW-0564">Palmitate</keyword>
<dbReference type="Gene3D" id="3.40.50.10610">
    <property type="entry name" value="ABC-type transport auxiliary lipoprotein component"/>
    <property type="match status" value="1"/>
</dbReference>
<evidence type="ECO:0000256" key="4">
    <source>
        <dbReference type="ARBA" id="ARBA00023139"/>
    </source>
</evidence>
<proteinExistence type="predicted"/>
<evidence type="ECO:0000256" key="1">
    <source>
        <dbReference type="ARBA" id="ARBA00022475"/>
    </source>
</evidence>
<evidence type="ECO:0000256" key="2">
    <source>
        <dbReference type="ARBA" id="ARBA00022729"/>
    </source>
</evidence>
<evidence type="ECO:0000313" key="6">
    <source>
        <dbReference type="EMBL" id="MEK8033876.1"/>
    </source>
</evidence>
<dbReference type="EMBL" id="JBBUTG010000022">
    <property type="protein sequence ID" value="MEK8033876.1"/>
    <property type="molecule type" value="Genomic_DNA"/>
</dbReference>
<reference evidence="6 7" key="1">
    <citation type="submission" date="2024-04" db="EMBL/GenBank/DDBJ databases">
        <title>Novel species of the genus Ideonella isolated from streams.</title>
        <authorList>
            <person name="Lu H."/>
        </authorList>
    </citation>
    <scope>NUCLEOTIDE SEQUENCE [LARGE SCALE GENOMIC DNA]</scope>
    <source>
        <strain evidence="6 7">DXS29W</strain>
    </source>
</reference>
<evidence type="ECO:0000256" key="5">
    <source>
        <dbReference type="ARBA" id="ARBA00023288"/>
    </source>
</evidence>
<keyword evidence="2" id="KW-0732">Signal</keyword>
<keyword evidence="7" id="KW-1185">Reference proteome</keyword>
<keyword evidence="5" id="KW-0449">Lipoprotein</keyword>
<accession>A0ABU9BVJ9</accession>